<dbReference type="SUPFAM" id="SSF55729">
    <property type="entry name" value="Acyl-CoA N-acyltransferases (Nat)"/>
    <property type="match status" value="1"/>
</dbReference>
<dbReference type="InterPro" id="IPR000182">
    <property type="entry name" value="GNAT_dom"/>
</dbReference>
<feature type="region of interest" description="Disordered" evidence="2">
    <location>
        <begin position="92"/>
        <end position="119"/>
    </location>
</feature>
<dbReference type="PANTHER" id="PTHR13947">
    <property type="entry name" value="GNAT FAMILY N-ACETYLTRANSFERASE"/>
    <property type="match status" value="1"/>
</dbReference>
<organism evidence="4 5">
    <name type="scientific">Nocardiopsis coralli</name>
    <dbReference type="NCBI Taxonomy" id="2772213"/>
    <lineage>
        <taxon>Bacteria</taxon>
        <taxon>Bacillati</taxon>
        <taxon>Actinomycetota</taxon>
        <taxon>Actinomycetes</taxon>
        <taxon>Streptosporangiales</taxon>
        <taxon>Nocardiopsidaceae</taxon>
        <taxon>Nocardiopsis</taxon>
    </lineage>
</organism>
<evidence type="ECO:0000313" key="5">
    <source>
        <dbReference type="Proteomes" id="UP000806528"/>
    </source>
</evidence>
<dbReference type="InterPro" id="IPR050769">
    <property type="entry name" value="NAT_camello-type"/>
</dbReference>
<sequence length="226" mass="23784">MHAWARRVAADWPALETVERGGWRLGWGDGVTKRANCALVLDPGADVGEVTRFYRGHGLSPCVQVWPGEEGVDARLAEAGYRTVEPTLVLDRGLGDRPDGPGTTEIGVRPAPQWSALTSGTGHQVRGVERILGQVEAGYGVAPGGQGRGCVVVDGESAAICSMVTAPDARGRGVGRGVLADLLAWAHDKGARSGYLCVVEGNTPALGLYEGFGFARVSRYHNRVLG</sequence>
<feature type="domain" description="N-acetyltransferase" evidence="3">
    <location>
        <begin position="147"/>
        <end position="226"/>
    </location>
</feature>
<dbReference type="CDD" id="cd04301">
    <property type="entry name" value="NAT_SF"/>
    <property type="match status" value="1"/>
</dbReference>
<dbReference type="Gene3D" id="3.40.630.30">
    <property type="match status" value="1"/>
</dbReference>
<keyword evidence="5" id="KW-1185">Reference proteome</keyword>
<gene>
    <name evidence="4" type="ORF">IDM40_07685</name>
</gene>
<keyword evidence="1" id="KW-0808">Transferase</keyword>
<dbReference type="InterPro" id="IPR056935">
    <property type="entry name" value="Rv0428c-like_C"/>
</dbReference>
<evidence type="ECO:0000259" key="3">
    <source>
        <dbReference type="PROSITE" id="PS51186"/>
    </source>
</evidence>
<evidence type="ECO:0000313" key="4">
    <source>
        <dbReference type="EMBL" id="MBE2998583.1"/>
    </source>
</evidence>
<protein>
    <submittedName>
        <fullName evidence="4">GNAT family N-acetyltransferase</fullName>
    </submittedName>
</protein>
<dbReference type="Proteomes" id="UP000806528">
    <property type="component" value="Unassembled WGS sequence"/>
</dbReference>
<name>A0ABR9P413_9ACTN</name>
<dbReference type="EMBL" id="JADBGI010000005">
    <property type="protein sequence ID" value="MBE2998583.1"/>
    <property type="molecule type" value="Genomic_DNA"/>
</dbReference>
<reference evidence="4 5" key="1">
    <citation type="submission" date="2020-09" db="EMBL/GenBank/DDBJ databases">
        <title>Diversity and distribution of actinomycetes associated with coral in the coast of Hainan.</title>
        <authorList>
            <person name="Li F."/>
        </authorList>
    </citation>
    <scope>NUCLEOTIDE SEQUENCE [LARGE SCALE GENOMIC DNA]</scope>
    <source>
        <strain evidence="4 5">HNM0947</strain>
    </source>
</reference>
<evidence type="ECO:0000256" key="2">
    <source>
        <dbReference type="SAM" id="MobiDB-lite"/>
    </source>
</evidence>
<accession>A0ABR9P413</accession>
<dbReference type="InterPro" id="IPR016181">
    <property type="entry name" value="Acyl_CoA_acyltransferase"/>
</dbReference>
<comment type="caution">
    <text evidence="4">The sequence shown here is derived from an EMBL/GenBank/DDBJ whole genome shotgun (WGS) entry which is preliminary data.</text>
</comment>
<dbReference type="PROSITE" id="PS51186">
    <property type="entry name" value="GNAT"/>
    <property type="match status" value="1"/>
</dbReference>
<evidence type="ECO:0000256" key="1">
    <source>
        <dbReference type="ARBA" id="ARBA00022679"/>
    </source>
</evidence>
<dbReference type="Pfam" id="PF24553">
    <property type="entry name" value="Rv0428c_C"/>
    <property type="match status" value="1"/>
</dbReference>
<dbReference type="RefSeq" id="WP_193121221.1">
    <property type="nucleotide sequence ID" value="NZ_JADBGI010000005.1"/>
</dbReference>
<proteinExistence type="predicted"/>
<dbReference type="PANTHER" id="PTHR13947:SF37">
    <property type="entry name" value="LD18367P"/>
    <property type="match status" value="1"/>
</dbReference>